<comment type="caution">
    <text evidence="1">The sequence shown here is derived from an EMBL/GenBank/DDBJ whole genome shotgun (WGS) entry which is preliminary data.</text>
</comment>
<dbReference type="AlphaFoldDB" id="A0A937XCG7"/>
<accession>A0A937XCG7</accession>
<evidence type="ECO:0000313" key="2">
    <source>
        <dbReference type="Proteomes" id="UP000779900"/>
    </source>
</evidence>
<gene>
    <name evidence="1" type="ORF">FJY68_01240</name>
</gene>
<reference evidence="1" key="1">
    <citation type="submission" date="2019-03" db="EMBL/GenBank/DDBJ databases">
        <title>Lake Tanganyika Metagenome-Assembled Genomes (MAGs).</title>
        <authorList>
            <person name="Tran P."/>
        </authorList>
    </citation>
    <scope>NUCLEOTIDE SEQUENCE</scope>
    <source>
        <strain evidence="1">K_DeepCast_150m_m2_040</strain>
    </source>
</reference>
<organism evidence="1 2">
    <name type="scientific">candidate division WOR-3 bacterium</name>
    <dbReference type="NCBI Taxonomy" id="2052148"/>
    <lineage>
        <taxon>Bacteria</taxon>
        <taxon>Bacteria division WOR-3</taxon>
    </lineage>
</organism>
<dbReference type="EMBL" id="VGIR01000004">
    <property type="protein sequence ID" value="MBM3330457.1"/>
    <property type="molecule type" value="Genomic_DNA"/>
</dbReference>
<evidence type="ECO:0000313" key="1">
    <source>
        <dbReference type="EMBL" id="MBM3330457.1"/>
    </source>
</evidence>
<proteinExistence type="predicted"/>
<sequence>MLHEFAVDPEVLRTEDALLRYVDCFGANTGRLIARFPNDWTRRIYELHPAGRRSGPRIEILLGKLKHRMWRGEGRSYDGQGTWLEKAEAQHEVKAFQAILAKANPRDNPDILLADSLCEEDDLWSVSTDCLVERTPDAISKALAPIMKNARSYVMIVEPYFAPDECGRMSLS</sequence>
<name>A0A937XCG7_UNCW3</name>
<protein>
    <submittedName>
        <fullName evidence="1">Uncharacterized protein</fullName>
    </submittedName>
</protein>
<dbReference type="Proteomes" id="UP000779900">
    <property type="component" value="Unassembled WGS sequence"/>
</dbReference>